<protein>
    <submittedName>
        <fullName evidence="3">Uncharacterized protein</fullName>
    </submittedName>
</protein>
<dbReference type="GeneID" id="16073433"/>
<evidence type="ECO:0000313" key="3">
    <source>
        <dbReference type="EMBL" id="EGD74603.1"/>
    </source>
</evidence>
<keyword evidence="4" id="KW-1185">Reference proteome</keyword>
<dbReference type="KEGG" id="sre:PTSG_12372"/>
<dbReference type="RefSeq" id="XP_004992860.1">
    <property type="nucleotide sequence ID" value="XM_004992803.1"/>
</dbReference>
<dbReference type="EMBL" id="GL832969">
    <property type="protein sequence ID" value="EGD74603.1"/>
    <property type="molecule type" value="Genomic_DNA"/>
</dbReference>
<dbReference type="InParanoid" id="F2UDA8"/>
<keyword evidence="2" id="KW-1133">Transmembrane helix</keyword>
<dbReference type="Proteomes" id="UP000007799">
    <property type="component" value="Unassembled WGS sequence"/>
</dbReference>
<keyword evidence="2" id="KW-0472">Membrane</keyword>
<gene>
    <name evidence="3" type="ORF">PTSG_12372</name>
</gene>
<evidence type="ECO:0000313" key="4">
    <source>
        <dbReference type="Proteomes" id="UP000007799"/>
    </source>
</evidence>
<dbReference type="AlphaFoldDB" id="F2UDA8"/>
<feature type="compositionally biased region" description="Pro residues" evidence="1">
    <location>
        <begin position="100"/>
        <end position="112"/>
    </location>
</feature>
<organism evidence="4">
    <name type="scientific">Salpingoeca rosetta (strain ATCC 50818 / BSB-021)</name>
    <dbReference type="NCBI Taxonomy" id="946362"/>
    <lineage>
        <taxon>Eukaryota</taxon>
        <taxon>Choanoflagellata</taxon>
        <taxon>Craspedida</taxon>
        <taxon>Salpingoecidae</taxon>
        <taxon>Salpingoeca</taxon>
    </lineage>
</organism>
<keyword evidence="2" id="KW-0812">Transmembrane</keyword>
<proteinExistence type="predicted"/>
<sequence>MFSTFSYRFPSTLHSTSPCFLFLFVSPLPVTVTFLSSRIFSVVSRSSDAPTSFSSLATAIAMPPAAITTTTTTTTTTHSSTALTCHHDASTHCPHHCHHPPPPPPPPPPSPPEDVMTACLGHAHLLSQSPTRWAFDDCFRFRSPKERVSPLVS</sequence>
<evidence type="ECO:0000256" key="1">
    <source>
        <dbReference type="SAM" id="MobiDB-lite"/>
    </source>
</evidence>
<feature type="region of interest" description="Disordered" evidence="1">
    <location>
        <begin position="94"/>
        <end position="114"/>
    </location>
</feature>
<accession>F2UDA8</accession>
<name>F2UDA8_SALR5</name>
<feature type="transmembrane region" description="Helical" evidence="2">
    <location>
        <begin position="20"/>
        <end position="40"/>
    </location>
</feature>
<evidence type="ECO:0000256" key="2">
    <source>
        <dbReference type="SAM" id="Phobius"/>
    </source>
</evidence>
<reference evidence="3" key="1">
    <citation type="submission" date="2009-08" db="EMBL/GenBank/DDBJ databases">
        <title>Annotation of Salpingoeca rosetta.</title>
        <authorList>
            <consortium name="The Broad Institute Genome Sequencing Platform"/>
            <person name="Russ C."/>
            <person name="Cuomo C."/>
            <person name="Burger G."/>
            <person name="Gray M.W."/>
            <person name="Holland P.W.H."/>
            <person name="King N."/>
            <person name="Lang F.B.F."/>
            <person name="Roger A.J."/>
            <person name="Ruiz-Trillo I."/>
            <person name="Young S.K."/>
            <person name="Zeng Q."/>
            <person name="Gargeya S."/>
            <person name="Alvarado L."/>
            <person name="Berlin A."/>
            <person name="Chapman S.B."/>
            <person name="Chen Z."/>
            <person name="Freedman E."/>
            <person name="Gellesch M."/>
            <person name="Goldberg J."/>
            <person name="Griggs A."/>
            <person name="Gujja S."/>
            <person name="Heilman E."/>
            <person name="Heiman D."/>
            <person name="Howarth C."/>
            <person name="Mehta T."/>
            <person name="Neiman D."/>
            <person name="Pearson M."/>
            <person name="Roberts A."/>
            <person name="Saif S."/>
            <person name="Shea T."/>
            <person name="Shenoy N."/>
            <person name="Sisk P."/>
            <person name="Stolte C."/>
            <person name="Sykes S."/>
            <person name="White J."/>
            <person name="Yandava C."/>
            <person name="Haas B."/>
            <person name="Nusbaum C."/>
            <person name="Birren B."/>
        </authorList>
    </citation>
    <scope>NUCLEOTIDE SEQUENCE [LARGE SCALE GENOMIC DNA]</scope>
    <source>
        <strain evidence="3">ATCC 50818</strain>
    </source>
</reference>